<organism evidence="8 9">
    <name type="scientific">Actinobaculum suis</name>
    <dbReference type="NCBI Taxonomy" id="1657"/>
    <lineage>
        <taxon>Bacteria</taxon>
        <taxon>Bacillati</taxon>
        <taxon>Actinomycetota</taxon>
        <taxon>Actinomycetes</taxon>
        <taxon>Actinomycetales</taxon>
        <taxon>Actinomycetaceae</taxon>
        <taxon>Actinobaculum</taxon>
    </lineage>
</organism>
<evidence type="ECO:0000259" key="6">
    <source>
        <dbReference type="Pfam" id="PF02782"/>
    </source>
</evidence>
<dbReference type="Gene3D" id="3.30.420.40">
    <property type="match status" value="2"/>
</dbReference>
<dbReference type="InterPro" id="IPR018485">
    <property type="entry name" value="FGGY_C"/>
</dbReference>
<feature type="domain" description="Carbohydrate kinase FGGY N-terminal" evidence="5">
    <location>
        <begin position="21"/>
        <end position="208"/>
    </location>
</feature>
<accession>A0A1G7DV57</accession>
<dbReference type="Pfam" id="PF00370">
    <property type="entry name" value="FGGY_N"/>
    <property type="match status" value="1"/>
</dbReference>
<dbReference type="Proteomes" id="UP000182744">
    <property type="component" value="Unassembled WGS sequence"/>
</dbReference>
<evidence type="ECO:0000256" key="1">
    <source>
        <dbReference type="ARBA" id="ARBA00009156"/>
    </source>
</evidence>
<keyword evidence="4 8" id="KW-0418">Kinase</keyword>
<dbReference type="InterPro" id="IPR018484">
    <property type="entry name" value="FGGY_N"/>
</dbReference>
<dbReference type="SUPFAM" id="SSF53067">
    <property type="entry name" value="Actin-like ATPase domain"/>
    <property type="match status" value="2"/>
</dbReference>
<name>A0A1G7DV57_9ACTO</name>
<keyword evidence="2" id="KW-0119">Carbohydrate metabolism</keyword>
<feature type="domain" description="Carbohydrate kinase FGGY C-terminal" evidence="6">
    <location>
        <begin position="288"/>
        <end position="487"/>
    </location>
</feature>
<reference evidence="9" key="1">
    <citation type="submission" date="2016-10" db="EMBL/GenBank/DDBJ databases">
        <authorList>
            <person name="Varghese N."/>
        </authorList>
    </citation>
    <scope>NUCLEOTIDE SEQUENCE [LARGE SCALE GENOMIC DNA]</scope>
    <source>
        <strain evidence="9">DSM 20639</strain>
    </source>
</reference>
<dbReference type="PANTHER" id="PTHR43095">
    <property type="entry name" value="SUGAR KINASE"/>
    <property type="match status" value="1"/>
</dbReference>
<reference evidence="8" key="2">
    <citation type="submission" date="2016-10" db="EMBL/GenBank/DDBJ databases">
        <authorList>
            <person name="de Groot N.N."/>
        </authorList>
    </citation>
    <scope>NUCLEOTIDE SEQUENCE [LARGE SCALE GENOMIC DNA]</scope>
    <source>
        <strain evidence="8">DSM 20639</strain>
    </source>
</reference>
<evidence type="ECO:0000256" key="3">
    <source>
        <dbReference type="ARBA" id="ARBA00022679"/>
    </source>
</evidence>
<evidence type="ECO:0000256" key="4">
    <source>
        <dbReference type="ARBA" id="ARBA00022777"/>
    </source>
</evidence>
<sequence>MVKEIQRPGPAAEISAGQASLGIEFGSTRIKACIVSQSGTPLATGAHEWENEIVDGHWSYPLASVQTGMQAAYADLLASCEERYGVAPRSFAGIGVSAMMHGYLAFDAAGELLVPFRTWRDTTTAQAAAALTERFGVNIPMRWSVAHLYQAMLDGEEHVSRIDFLTTLAGYVHWQLTGRKVLGVGDASGMFPIAANGAGYDPKLLASFQELITDLAGSAPVTVPRKPLGELLPQVLLAGEEAGRLTASGAAFLDPSGTLEPGVLCAPPEGDAGTGMVVTNAVRPRTGNVSVGTSIFLMAVLERPLRQVHREIDPVTTPTGEPVAMVHCNNGADELAMWMDLFREVGEALGGEIADPDAVYRRILPLALEGAPDGGGLLAFNNISGEPVTGLESGRPGVLRAPGCVFTLPNFMRSQVFSTFAALALGLEVLATEDVELDVLSAHGGVFRTPGVAQRLLAAAADTPITVAEGAAEGGAWGMAILAAFAARENATVRGSTSALGADPGQSDAGQRLQEFLSGTVFAASSATTITPSATDREGFAQFLETYRQALPVQEAAVNAIAERVIAA</sequence>
<evidence type="ECO:0000313" key="8">
    <source>
        <dbReference type="EMBL" id="SDE55076.1"/>
    </source>
</evidence>
<comment type="similarity">
    <text evidence="1">Belongs to the FGGY kinase family.</text>
</comment>
<dbReference type="InterPro" id="IPR050406">
    <property type="entry name" value="FGGY_Carb_Kinase"/>
</dbReference>
<protein>
    <submittedName>
        <fullName evidence="7">FGGY-family carbohydrate kinase</fullName>
    </submittedName>
    <submittedName>
        <fullName evidence="8">Sugar (Pentulose or hexulose) kinase</fullName>
    </submittedName>
</protein>
<dbReference type="RefSeq" id="WP_074663318.1">
    <property type="nucleotide sequence ID" value="NZ_FNAU01000013.1"/>
</dbReference>
<dbReference type="InterPro" id="IPR043129">
    <property type="entry name" value="ATPase_NBD"/>
</dbReference>
<dbReference type="GO" id="GO:0042732">
    <property type="term" value="P:D-xylose metabolic process"/>
    <property type="evidence" value="ECO:0007669"/>
    <property type="project" value="UniProtKB-KW"/>
</dbReference>
<keyword evidence="2" id="KW-0859">Xylose metabolism</keyword>
<evidence type="ECO:0000313" key="7">
    <source>
        <dbReference type="EMBL" id="MDY5152869.1"/>
    </source>
</evidence>
<dbReference type="EMBL" id="FNAU01000013">
    <property type="protein sequence ID" value="SDE55076.1"/>
    <property type="molecule type" value="Genomic_DNA"/>
</dbReference>
<reference evidence="7" key="3">
    <citation type="submission" date="2023-10" db="EMBL/GenBank/DDBJ databases">
        <title>Whole Genome based description of the genera Actinobaculum and Actinotignum reveals a complex phylogenetic relationship within the species included in the genus Actinotignum.</title>
        <authorList>
            <person name="Jensen C.S."/>
            <person name="Dargis R."/>
            <person name="Kemp M."/>
            <person name="Christensen J.J."/>
        </authorList>
    </citation>
    <scope>NUCLEOTIDE SEQUENCE</scope>
    <source>
        <strain evidence="7">Actinobaculum_suis_CCUG19206T</strain>
    </source>
</reference>
<dbReference type="Pfam" id="PF02782">
    <property type="entry name" value="FGGY_C"/>
    <property type="match status" value="1"/>
</dbReference>
<evidence type="ECO:0000313" key="9">
    <source>
        <dbReference type="Proteomes" id="UP000182744"/>
    </source>
</evidence>
<gene>
    <name evidence="7" type="ORF">R6G71_02225</name>
    <name evidence="8" type="ORF">SAMN05421878_11313</name>
</gene>
<dbReference type="GO" id="GO:0016301">
    <property type="term" value="F:kinase activity"/>
    <property type="evidence" value="ECO:0007669"/>
    <property type="project" value="UniProtKB-KW"/>
</dbReference>
<dbReference type="PANTHER" id="PTHR43095:SF5">
    <property type="entry name" value="XYLULOSE KINASE"/>
    <property type="match status" value="1"/>
</dbReference>
<keyword evidence="3" id="KW-0808">Transferase</keyword>
<dbReference type="EMBL" id="JAWNFU010000001">
    <property type="protein sequence ID" value="MDY5152869.1"/>
    <property type="molecule type" value="Genomic_DNA"/>
</dbReference>
<proteinExistence type="inferred from homology"/>
<evidence type="ECO:0000256" key="2">
    <source>
        <dbReference type="ARBA" id="ARBA00022629"/>
    </source>
</evidence>
<dbReference type="Proteomes" id="UP001273799">
    <property type="component" value="Unassembled WGS sequence"/>
</dbReference>
<keyword evidence="9" id="KW-1185">Reference proteome</keyword>
<dbReference type="AlphaFoldDB" id="A0A1G7DV57"/>
<evidence type="ECO:0000259" key="5">
    <source>
        <dbReference type="Pfam" id="PF00370"/>
    </source>
</evidence>